<dbReference type="KEGG" id="nmy:CJ229_006610"/>
<dbReference type="InterPro" id="IPR048062">
    <property type="entry name" value="SE1832-like"/>
</dbReference>
<protein>
    <submittedName>
        <fullName evidence="1">SE1832 family protein</fullName>
    </submittedName>
</protein>
<keyword evidence="2" id="KW-1185">Reference proteome</keyword>
<evidence type="ECO:0000313" key="2">
    <source>
        <dbReference type="Proteomes" id="UP000243626"/>
    </source>
</evidence>
<organism evidence="1 2">
    <name type="scientific">Nosocomiicoccus massiliensis</name>
    <dbReference type="NCBI Taxonomy" id="1232430"/>
    <lineage>
        <taxon>Bacteria</taxon>
        <taxon>Bacillati</taxon>
        <taxon>Bacillota</taxon>
        <taxon>Bacilli</taxon>
        <taxon>Bacillales</taxon>
        <taxon>Staphylococcaceae</taxon>
        <taxon>Nosocomiicoccus</taxon>
    </lineage>
</organism>
<dbReference type="AlphaFoldDB" id="A0AAF0YNJ1"/>
<dbReference type="NCBIfam" id="NF040877">
    <property type="entry name" value="SE1832_fam"/>
    <property type="match status" value="1"/>
</dbReference>
<accession>A0AAF0YNJ1</accession>
<dbReference type="EMBL" id="CP136964">
    <property type="protein sequence ID" value="WOS95761.1"/>
    <property type="molecule type" value="Genomic_DNA"/>
</dbReference>
<evidence type="ECO:0000313" key="1">
    <source>
        <dbReference type="EMBL" id="WOS95761.1"/>
    </source>
</evidence>
<proteinExistence type="predicted"/>
<gene>
    <name evidence="1" type="ORF">CJ229_006610</name>
</gene>
<dbReference type="Proteomes" id="UP000243626">
    <property type="component" value="Chromosome"/>
</dbReference>
<reference evidence="2" key="1">
    <citation type="submission" date="2017-09" db="EMBL/GenBank/DDBJ databases">
        <title>Bacterial strain isolated from the female urinary microbiota.</title>
        <authorList>
            <person name="Thomas-White K."/>
            <person name="Kumar N."/>
            <person name="Forster S."/>
            <person name="Putonti C."/>
            <person name="Lawley T."/>
            <person name="Wolfe A.J."/>
        </authorList>
    </citation>
    <scope>NUCLEOTIDE SEQUENCE [LARGE SCALE GENOMIC DNA]</scope>
    <source>
        <strain evidence="2">UMB0959</strain>
    </source>
</reference>
<dbReference type="RefSeq" id="WP_168162117.1">
    <property type="nucleotide sequence ID" value="NZ_CP136964.1"/>
</dbReference>
<sequence>MDLKQHLETLKYDYIRIQGDLEKIESTGQAPDKMLKQLESLEREIKEIKDKIKKGS</sequence>
<name>A0AAF0YNJ1_9STAP</name>